<dbReference type="Proteomes" id="UP001162156">
    <property type="component" value="Unassembled WGS sequence"/>
</dbReference>
<reference evidence="2" key="1">
    <citation type="journal article" date="2023" name="Insect Mol. Biol.">
        <title>Genome sequencing provides insights into the evolution of gene families encoding plant cell wall-degrading enzymes in longhorned beetles.</title>
        <authorList>
            <person name="Shin N.R."/>
            <person name="Okamura Y."/>
            <person name="Kirsch R."/>
            <person name="Pauchet Y."/>
        </authorList>
    </citation>
    <scope>NUCLEOTIDE SEQUENCE</scope>
    <source>
        <strain evidence="2">RBIC_L_NR</strain>
    </source>
</reference>
<organism evidence="2 3">
    <name type="scientific">Rhamnusium bicolor</name>
    <dbReference type="NCBI Taxonomy" id="1586634"/>
    <lineage>
        <taxon>Eukaryota</taxon>
        <taxon>Metazoa</taxon>
        <taxon>Ecdysozoa</taxon>
        <taxon>Arthropoda</taxon>
        <taxon>Hexapoda</taxon>
        <taxon>Insecta</taxon>
        <taxon>Pterygota</taxon>
        <taxon>Neoptera</taxon>
        <taxon>Endopterygota</taxon>
        <taxon>Coleoptera</taxon>
        <taxon>Polyphaga</taxon>
        <taxon>Cucujiformia</taxon>
        <taxon>Chrysomeloidea</taxon>
        <taxon>Cerambycidae</taxon>
        <taxon>Lepturinae</taxon>
        <taxon>Rhagiini</taxon>
        <taxon>Rhamnusium</taxon>
    </lineage>
</organism>
<gene>
    <name evidence="2" type="ORF">NQ314_013775</name>
</gene>
<sequence length="126" mass="14071">MLLLLPKYPLGNYEDYLETVMNKAQSANGEVIILGDLKAKAQEWGSPQTDARGRILCDWIATLNMVVQNDGDTPTCVRPNGESYIDITLTTQGAARKITQWKVLEEETCSDHRHIMFTIKEGVSGE</sequence>
<accession>A0AAV8X5F0</accession>
<dbReference type="SUPFAM" id="SSF56219">
    <property type="entry name" value="DNase I-like"/>
    <property type="match status" value="1"/>
</dbReference>
<proteinExistence type="predicted"/>
<dbReference type="Gene3D" id="3.60.10.10">
    <property type="entry name" value="Endonuclease/exonuclease/phosphatase"/>
    <property type="match status" value="1"/>
</dbReference>
<dbReference type="EMBL" id="JANEYF010003810">
    <property type="protein sequence ID" value="KAJ8933803.1"/>
    <property type="molecule type" value="Genomic_DNA"/>
</dbReference>
<dbReference type="InterPro" id="IPR036691">
    <property type="entry name" value="Endo/exonu/phosph_ase_sf"/>
</dbReference>
<dbReference type="InterPro" id="IPR005135">
    <property type="entry name" value="Endo/exonuclease/phosphatase"/>
</dbReference>
<protein>
    <recommendedName>
        <fullName evidence="1">Endonuclease/exonuclease/phosphatase domain-containing protein</fullName>
    </recommendedName>
</protein>
<dbReference type="GO" id="GO:0003824">
    <property type="term" value="F:catalytic activity"/>
    <property type="evidence" value="ECO:0007669"/>
    <property type="project" value="InterPro"/>
</dbReference>
<dbReference type="Pfam" id="PF14529">
    <property type="entry name" value="Exo_endo_phos_2"/>
    <property type="match status" value="1"/>
</dbReference>
<comment type="caution">
    <text evidence="2">The sequence shown here is derived from an EMBL/GenBank/DDBJ whole genome shotgun (WGS) entry which is preliminary data.</text>
</comment>
<keyword evidence="3" id="KW-1185">Reference proteome</keyword>
<dbReference type="AlphaFoldDB" id="A0AAV8X5F0"/>
<name>A0AAV8X5F0_9CUCU</name>
<evidence type="ECO:0000313" key="3">
    <source>
        <dbReference type="Proteomes" id="UP001162156"/>
    </source>
</evidence>
<feature type="domain" description="Endonuclease/exonuclease/phosphatase" evidence="1">
    <location>
        <begin position="12"/>
        <end position="115"/>
    </location>
</feature>
<evidence type="ECO:0000313" key="2">
    <source>
        <dbReference type="EMBL" id="KAJ8933803.1"/>
    </source>
</evidence>
<evidence type="ECO:0000259" key="1">
    <source>
        <dbReference type="Pfam" id="PF14529"/>
    </source>
</evidence>